<keyword evidence="4" id="KW-1185">Reference proteome</keyword>
<accession>A0A059MSC7</accession>
<dbReference type="GeneID" id="83622574"/>
<keyword evidence="1" id="KW-1133">Transmembrane helix</keyword>
<dbReference type="Proteomes" id="UP001163947">
    <property type="component" value="Chromosome"/>
</dbReference>
<proteinExistence type="predicted"/>
<dbReference type="EMBL" id="BLAH01000017">
    <property type="protein sequence ID" value="GES35351.1"/>
    <property type="molecule type" value="Genomic_DNA"/>
</dbReference>
<sequence>METLTDLLTSGAAPWWAVPVGLTAGVLLGVLATRIGARPPRRNAAVAAPLRAADRALQVRFLHAADSVYNHLFEADHSALAEADLTEALQSDDLHLRSVARGIVDLDAIVNEMRLSAPDPVLAAAVALFGYLTAVSSDGTDDLDEFRDRYLTRKSAFVDAVRAAHPPAGPVPA</sequence>
<organism evidence="3 5">
    <name type="scientific">Rhodococcus aetherivorans</name>
    <dbReference type="NCBI Taxonomy" id="191292"/>
    <lineage>
        <taxon>Bacteria</taxon>
        <taxon>Bacillati</taxon>
        <taxon>Actinomycetota</taxon>
        <taxon>Actinomycetes</taxon>
        <taxon>Mycobacteriales</taxon>
        <taxon>Nocardiaceae</taxon>
        <taxon>Rhodococcus</taxon>
    </lineage>
</organism>
<keyword evidence="1" id="KW-0472">Membrane</keyword>
<dbReference type="Proteomes" id="UP000325466">
    <property type="component" value="Unassembled WGS sequence"/>
</dbReference>
<evidence type="ECO:0000313" key="5">
    <source>
        <dbReference type="Proteomes" id="UP001163947"/>
    </source>
</evidence>
<keyword evidence="1" id="KW-0812">Transmembrane</keyword>
<evidence type="ECO:0000313" key="4">
    <source>
        <dbReference type="Proteomes" id="UP000325466"/>
    </source>
</evidence>
<reference evidence="2" key="2">
    <citation type="submission" date="2019-10" db="EMBL/GenBank/DDBJ databases">
        <title>Draft genome sequence of Rhodococcus aetherivorans JCM 14343.</title>
        <authorList>
            <person name="Inoue D."/>
            <person name="Nakazawa M."/>
            <person name="Yamamoto N."/>
            <person name="Sei K."/>
            <person name="Ike M."/>
        </authorList>
    </citation>
    <scope>NUCLEOTIDE SEQUENCE</scope>
    <source>
        <strain evidence="2">JCM 14343</strain>
    </source>
</reference>
<dbReference type="EMBL" id="CP106982">
    <property type="protein sequence ID" value="UYF92571.1"/>
    <property type="molecule type" value="Genomic_DNA"/>
</dbReference>
<evidence type="ECO:0008006" key="6">
    <source>
        <dbReference type="Google" id="ProtNLM"/>
    </source>
</evidence>
<reference evidence="2 4" key="1">
    <citation type="journal article" date="2018" name="Biodegradation">
        <title>1,4-Dioxane degradation characteristics of Rhodococcus aetherivorans JCM 14343.</title>
        <authorList>
            <person name="Inoue D."/>
            <person name="Tsunoda T."/>
            <person name="Yamamoto N."/>
            <person name="Ike M."/>
            <person name="Sei K."/>
        </authorList>
    </citation>
    <scope>NUCLEOTIDE SEQUENCE [LARGE SCALE GENOMIC DNA]</scope>
    <source>
        <strain evidence="2 4">JCM 14343</strain>
    </source>
</reference>
<evidence type="ECO:0000313" key="2">
    <source>
        <dbReference type="EMBL" id="GES35351.1"/>
    </source>
</evidence>
<reference evidence="3" key="3">
    <citation type="submission" date="2022-09" db="EMBL/GenBank/DDBJ databases">
        <title>The genome sequence of Rhodococcus aetherivorans N1.</title>
        <authorList>
            <person name="Jiang W."/>
        </authorList>
    </citation>
    <scope>NUCLEOTIDE SEQUENCE</scope>
    <source>
        <strain evidence="3">N1</strain>
    </source>
</reference>
<evidence type="ECO:0000313" key="3">
    <source>
        <dbReference type="EMBL" id="UYF92571.1"/>
    </source>
</evidence>
<dbReference type="KEGG" id="rav:AAT18_09910"/>
<protein>
    <recommendedName>
        <fullName evidence="6">Secreted protein</fullName>
    </recommendedName>
</protein>
<gene>
    <name evidence="3" type="ORF">OCS65_19110</name>
    <name evidence="2" type="ORF">RAJCM14343_0598</name>
</gene>
<accession>N1MC57</accession>
<name>A0A059MSC7_9NOCA</name>
<dbReference type="AlphaFoldDB" id="A0A059MSC7"/>
<feature type="transmembrane region" description="Helical" evidence="1">
    <location>
        <begin position="12"/>
        <end position="32"/>
    </location>
</feature>
<evidence type="ECO:0000256" key="1">
    <source>
        <dbReference type="SAM" id="Phobius"/>
    </source>
</evidence>
<accession>A0A0F6VI04</accession>
<dbReference type="RefSeq" id="WP_006940125.1">
    <property type="nucleotide sequence ID" value="NZ_BAAAYP010000043.1"/>
</dbReference>